<gene>
    <name evidence="2" type="ORF">ACFOY1_01755</name>
</gene>
<dbReference type="RefSeq" id="WP_217962652.1">
    <property type="nucleotide sequence ID" value="NZ_JAHTBN010000001.1"/>
</dbReference>
<reference evidence="3" key="1">
    <citation type="journal article" date="2019" name="Int. J. Syst. Evol. Microbiol.">
        <title>The Global Catalogue of Microorganisms (GCM) 10K type strain sequencing project: providing services to taxonomists for standard genome sequencing and annotation.</title>
        <authorList>
            <consortium name="The Broad Institute Genomics Platform"/>
            <consortium name="The Broad Institute Genome Sequencing Center for Infectious Disease"/>
            <person name="Wu L."/>
            <person name="Ma J."/>
        </authorList>
    </citation>
    <scope>NUCLEOTIDE SEQUENCE [LARGE SCALE GENOMIC DNA]</scope>
    <source>
        <strain evidence="3">LMG 24813</strain>
    </source>
</reference>
<comment type="caution">
    <text evidence="2">The sequence shown here is derived from an EMBL/GenBank/DDBJ whole genome shotgun (WGS) entry which is preliminary data.</text>
</comment>
<evidence type="ECO:0000313" key="2">
    <source>
        <dbReference type="EMBL" id="MFC4199666.1"/>
    </source>
</evidence>
<name>A0ABV8NUV5_9BURK</name>
<dbReference type="Proteomes" id="UP001595848">
    <property type="component" value="Unassembled WGS sequence"/>
</dbReference>
<evidence type="ECO:0000256" key="1">
    <source>
        <dbReference type="SAM" id="MobiDB-lite"/>
    </source>
</evidence>
<protein>
    <submittedName>
        <fullName evidence="2">Uncharacterized protein</fullName>
    </submittedName>
</protein>
<feature type="region of interest" description="Disordered" evidence="1">
    <location>
        <begin position="1"/>
        <end position="24"/>
    </location>
</feature>
<organism evidence="2 3">
    <name type="scientific">Candidimonas humi</name>
    <dbReference type="NCBI Taxonomy" id="683355"/>
    <lineage>
        <taxon>Bacteria</taxon>
        <taxon>Pseudomonadati</taxon>
        <taxon>Pseudomonadota</taxon>
        <taxon>Betaproteobacteria</taxon>
        <taxon>Burkholderiales</taxon>
        <taxon>Alcaligenaceae</taxon>
        <taxon>Candidimonas</taxon>
    </lineage>
</organism>
<evidence type="ECO:0000313" key="3">
    <source>
        <dbReference type="Proteomes" id="UP001595848"/>
    </source>
</evidence>
<proteinExistence type="predicted"/>
<accession>A0ABV8NUV5</accession>
<sequence length="47" mass="5188">MAQPCVRESSGVCPAAGEARKRQDNWVEEEWGKAELHGVMAPDVFNT</sequence>
<keyword evidence="3" id="KW-1185">Reference proteome</keyword>
<dbReference type="EMBL" id="JBHSBV010000001">
    <property type="protein sequence ID" value="MFC4199666.1"/>
    <property type="molecule type" value="Genomic_DNA"/>
</dbReference>